<dbReference type="GO" id="GO:0016853">
    <property type="term" value="F:isomerase activity"/>
    <property type="evidence" value="ECO:0007669"/>
    <property type="project" value="UniProtKB-KW"/>
</dbReference>
<dbReference type="PANTHER" id="PTHR12110">
    <property type="entry name" value="HYDROXYPYRUVATE ISOMERASE"/>
    <property type="match status" value="1"/>
</dbReference>
<name>A0A164Y0L0_9AGAM</name>
<dbReference type="STRING" id="1314777.A0A164Y0L0"/>
<dbReference type="Gene3D" id="3.20.20.150">
    <property type="entry name" value="Divalent-metal-dependent TIM barrel enzymes"/>
    <property type="match status" value="1"/>
</dbReference>
<dbReference type="OrthoDB" id="5360893at2759"/>
<sequence>MAQPTLSDSLDNIQTCYASPSAGMHPSHTLPKKLRAIADAGFKLAEVALPDLEALATSMDATYKKIDENGDGDIETLIKAAEGVAKLARELDLEIFVLHPFSQFEGHQDPAKRSAAFNRAKTWFRIVKALKCTMIQVGSSNDRTITSDFRTMADDLQELADLGAQEDPPLRFAYEMWAWGTHVNTWKHTWEICKLVNRPNFGLCLDTFQIAAREYADPTASMGLSSKSSKFHESLEELSLIIKPAQIFYFQISDGSRVDPDELHSDAEKAGIPPLYEWSNKWRPLPYGPPVRKGYLPVVDVVEAVLRTGWRGPWSYEVFYAADQAKDDPDVPAKWTQEAQECHKKLLDEVRRRLAESGP</sequence>
<dbReference type="Pfam" id="PF01261">
    <property type="entry name" value="AP_endonuc_2"/>
    <property type="match status" value="1"/>
</dbReference>
<reference evidence="2 3" key="1">
    <citation type="journal article" date="2016" name="Mol. Biol. Evol.">
        <title>Comparative Genomics of Early-Diverging Mushroom-Forming Fungi Provides Insights into the Origins of Lignocellulose Decay Capabilities.</title>
        <authorList>
            <person name="Nagy L.G."/>
            <person name="Riley R."/>
            <person name="Tritt A."/>
            <person name="Adam C."/>
            <person name="Daum C."/>
            <person name="Floudas D."/>
            <person name="Sun H."/>
            <person name="Yadav J.S."/>
            <person name="Pangilinan J."/>
            <person name="Larsson K.H."/>
            <person name="Matsuura K."/>
            <person name="Barry K."/>
            <person name="Labutti K."/>
            <person name="Kuo R."/>
            <person name="Ohm R.A."/>
            <person name="Bhattacharya S.S."/>
            <person name="Shirouzu T."/>
            <person name="Yoshinaga Y."/>
            <person name="Martin F.M."/>
            <person name="Grigoriev I.V."/>
            <person name="Hibbett D.S."/>
        </authorList>
    </citation>
    <scope>NUCLEOTIDE SEQUENCE [LARGE SCALE GENOMIC DNA]</scope>
    <source>
        <strain evidence="2 3">HHB9708</strain>
    </source>
</reference>
<protein>
    <submittedName>
        <fullName evidence="2">Xylose isomerase-like protein</fullName>
    </submittedName>
</protein>
<gene>
    <name evidence="2" type="ORF">SISNIDRAFT_451217</name>
</gene>
<keyword evidence="3" id="KW-1185">Reference proteome</keyword>
<dbReference type="InterPro" id="IPR050312">
    <property type="entry name" value="IolE/XylAMocC-like"/>
</dbReference>
<keyword evidence="2" id="KW-0413">Isomerase</keyword>
<dbReference type="InterPro" id="IPR036237">
    <property type="entry name" value="Xyl_isomerase-like_sf"/>
</dbReference>
<dbReference type="SUPFAM" id="SSF51658">
    <property type="entry name" value="Xylose isomerase-like"/>
    <property type="match status" value="1"/>
</dbReference>
<accession>A0A164Y0L0</accession>
<feature type="domain" description="Xylose isomerase-like TIM barrel" evidence="1">
    <location>
        <begin position="35"/>
        <end position="331"/>
    </location>
</feature>
<dbReference type="PANTHER" id="PTHR12110:SF56">
    <property type="entry name" value="DEHYDRATASE, PUTATIVE (AFU_ORTHOLOGUE AFUA_6G08740)-RELATED"/>
    <property type="match status" value="1"/>
</dbReference>
<evidence type="ECO:0000313" key="2">
    <source>
        <dbReference type="EMBL" id="KZS96465.1"/>
    </source>
</evidence>
<organism evidence="2 3">
    <name type="scientific">Sistotremastrum niveocremeum HHB9708</name>
    <dbReference type="NCBI Taxonomy" id="1314777"/>
    <lineage>
        <taxon>Eukaryota</taxon>
        <taxon>Fungi</taxon>
        <taxon>Dikarya</taxon>
        <taxon>Basidiomycota</taxon>
        <taxon>Agaricomycotina</taxon>
        <taxon>Agaricomycetes</taxon>
        <taxon>Sistotremastrales</taxon>
        <taxon>Sistotremastraceae</taxon>
        <taxon>Sertulicium</taxon>
        <taxon>Sertulicium niveocremeum</taxon>
    </lineage>
</organism>
<evidence type="ECO:0000313" key="3">
    <source>
        <dbReference type="Proteomes" id="UP000076722"/>
    </source>
</evidence>
<dbReference type="EMBL" id="KV419399">
    <property type="protein sequence ID" value="KZS96465.1"/>
    <property type="molecule type" value="Genomic_DNA"/>
</dbReference>
<dbReference type="Proteomes" id="UP000076722">
    <property type="component" value="Unassembled WGS sequence"/>
</dbReference>
<proteinExistence type="predicted"/>
<dbReference type="AlphaFoldDB" id="A0A164Y0L0"/>
<evidence type="ECO:0000259" key="1">
    <source>
        <dbReference type="Pfam" id="PF01261"/>
    </source>
</evidence>
<dbReference type="InterPro" id="IPR013022">
    <property type="entry name" value="Xyl_isomerase-like_TIM-brl"/>
</dbReference>